<dbReference type="AlphaFoldDB" id="A0A1M6R1W2"/>
<evidence type="ECO:0000313" key="2">
    <source>
        <dbReference type="Proteomes" id="UP000184130"/>
    </source>
</evidence>
<name>A0A1M6R1W2_XYLRU</name>
<dbReference type="EMBL" id="FRBD01000001">
    <property type="protein sequence ID" value="SHK26491.1"/>
    <property type="molecule type" value="Genomic_DNA"/>
</dbReference>
<sequence length="125" mass="14521">MFYYHSSEDRIVLSHAMFWTMTQLQFFKSKIRKEKFFLLLRQCEEEMLDAFLLDEDYFPELLHYCNILYEMLSIILGASHLRTNKDAHKLAAIALVAAGYGGDMDEELANELTSLTSVATRQILS</sequence>
<gene>
    <name evidence="1" type="ORF">SAMN05216463_10144</name>
</gene>
<accession>A0A1M6R1W2</accession>
<proteinExistence type="predicted"/>
<organism evidence="1 2">
    <name type="scientific">Xylanibacter ruminicola</name>
    <name type="common">Prevotella ruminicola</name>
    <dbReference type="NCBI Taxonomy" id="839"/>
    <lineage>
        <taxon>Bacteria</taxon>
        <taxon>Pseudomonadati</taxon>
        <taxon>Bacteroidota</taxon>
        <taxon>Bacteroidia</taxon>
        <taxon>Bacteroidales</taxon>
        <taxon>Prevotellaceae</taxon>
        <taxon>Xylanibacter</taxon>
    </lineage>
</organism>
<evidence type="ECO:0000313" key="1">
    <source>
        <dbReference type="EMBL" id="SHK26491.1"/>
    </source>
</evidence>
<dbReference type="Proteomes" id="UP000184130">
    <property type="component" value="Unassembled WGS sequence"/>
</dbReference>
<protein>
    <submittedName>
        <fullName evidence="1">Uncharacterized protein</fullName>
    </submittedName>
</protein>
<reference evidence="1 2" key="1">
    <citation type="submission" date="2016-11" db="EMBL/GenBank/DDBJ databases">
        <authorList>
            <person name="Jaros S."/>
            <person name="Januszkiewicz K."/>
            <person name="Wedrychowicz H."/>
        </authorList>
    </citation>
    <scope>NUCLEOTIDE SEQUENCE [LARGE SCALE GENOMIC DNA]</scope>
    <source>
        <strain evidence="1 2">KHT3</strain>
    </source>
</reference>